<dbReference type="GO" id="GO:0008233">
    <property type="term" value="F:peptidase activity"/>
    <property type="evidence" value="ECO:0007669"/>
    <property type="project" value="UniProtKB-KW"/>
</dbReference>
<dbReference type="Gene3D" id="3.60.20.30">
    <property type="entry name" value="(Glycosyl)asparaginase"/>
    <property type="match status" value="1"/>
</dbReference>
<feature type="binding site" evidence="6">
    <location>
        <begin position="262"/>
        <end position="265"/>
    </location>
    <ligand>
        <name>substrate</name>
    </ligand>
</feature>
<dbReference type="PANTHER" id="PTHR10188:SF6">
    <property type="entry name" value="N(4)-(BETA-N-ACETYLGLUCOSAMINYL)-L-ASPARAGINASE"/>
    <property type="match status" value="1"/>
</dbReference>
<feature type="active site" description="Nucleophile" evidence="5">
    <location>
        <position position="234"/>
    </location>
</feature>
<evidence type="ECO:0000256" key="8">
    <source>
        <dbReference type="SAM" id="MobiDB-lite"/>
    </source>
</evidence>
<feature type="site" description="Cleavage; by autolysis" evidence="7">
    <location>
        <begin position="233"/>
        <end position="234"/>
    </location>
</feature>
<dbReference type="EMBL" id="SHKP01000007">
    <property type="protein sequence ID" value="RZT95376.1"/>
    <property type="molecule type" value="Genomic_DNA"/>
</dbReference>
<dbReference type="GO" id="GO:0016811">
    <property type="term" value="F:hydrolase activity, acting on carbon-nitrogen (but not peptide) bonds, in linear amides"/>
    <property type="evidence" value="ECO:0007669"/>
    <property type="project" value="UniProtKB-ARBA"/>
</dbReference>
<protein>
    <recommendedName>
        <fullName evidence="4">Isoaspartyl peptidase</fullName>
    </recommendedName>
</protein>
<keyword evidence="10" id="KW-1185">Reference proteome</keyword>
<dbReference type="SUPFAM" id="SSF56235">
    <property type="entry name" value="N-terminal nucleophile aminohydrolases (Ntn hydrolases)"/>
    <property type="match status" value="1"/>
</dbReference>
<proteinExistence type="predicted"/>
<dbReference type="InterPro" id="IPR000246">
    <property type="entry name" value="Peptidase_T2"/>
</dbReference>
<dbReference type="FunFam" id="3.60.20.30:FF:000001">
    <property type="entry name" value="Isoaspartyl peptidase/L-asparaginase"/>
    <property type="match status" value="1"/>
</dbReference>
<dbReference type="InterPro" id="IPR029055">
    <property type="entry name" value="Ntn_hydrolases_N"/>
</dbReference>
<dbReference type="RefSeq" id="WP_242616997.1">
    <property type="nucleotide sequence ID" value="NZ_SHKP01000007.1"/>
</dbReference>
<dbReference type="CDD" id="cd04701">
    <property type="entry name" value="Asparaginase_2"/>
    <property type="match status" value="1"/>
</dbReference>
<dbReference type="Pfam" id="PF01112">
    <property type="entry name" value="Asparaginase_2"/>
    <property type="match status" value="1"/>
</dbReference>
<evidence type="ECO:0000256" key="4">
    <source>
        <dbReference type="ARBA" id="ARBA00069124"/>
    </source>
</evidence>
<organism evidence="9 10">
    <name type="scientific">Rivibacter subsaxonicus</name>
    <dbReference type="NCBI Taxonomy" id="457575"/>
    <lineage>
        <taxon>Bacteria</taxon>
        <taxon>Pseudomonadati</taxon>
        <taxon>Pseudomonadota</taxon>
        <taxon>Betaproteobacteria</taxon>
        <taxon>Burkholderiales</taxon>
        <taxon>Rivibacter</taxon>
    </lineage>
</organism>
<evidence type="ECO:0000256" key="6">
    <source>
        <dbReference type="PIRSR" id="PIRSR600246-2"/>
    </source>
</evidence>
<evidence type="ECO:0000256" key="3">
    <source>
        <dbReference type="ARBA" id="ARBA00022813"/>
    </source>
</evidence>
<dbReference type="Proteomes" id="UP000293671">
    <property type="component" value="Unassembled WGS sequence"/>
</dbReference>
<evidence type="ECO:0000256" key="5">
    <source>
        <dbReference type="PIRSR" id="PIRSR600246-1"/>
    </source>
</evidence>
<gene>
    <name evidence="9" type="ORF">EV670_3131</name>
</gene>
<feature type="compositionally biased region" description="Basic residues" evidence="8">
    <location>
        <begin position="1"/>
        <end position="15"/>
    </location>
</feature>
<dbReference type="PANTHER" id="PTHR10188">
    <property type="entry name" value="L-ASPARAGINASE"/>
    <property type="match status" value="1"/>
</dbReference>
<dbReference type="AlphaFoldDB" id="A0A4Q7VH29"/>
<keyword evidence="1" id="KW-0645">Protease</keyword>
<keyword evidence="2" id="KW-0378">Hydrolase</keyword>
<comment type="caution">
    <text evidence="9">The sequence shown here is derived from an EMBL/GenBank/DDBJ whole genome shotgun (WGS) entry which is preliminary data.</text>
</comment>
<sequence>MATRKKASARSHAGHGRGNARPPAVEDSGPISLRDPMPEDVPAPSEHGPRLAIAIHGGAGTKPQIELTRAQERVLRAGLEAALDAGLRVLRDGGSALDAVCASVVVLEDDPLFNAGCGAVFNELGEIELEAAVMDGATHGAGSVTGVQRVRNPVLLARAVMERTSHVTLGFAAADAFAQRVGMQLERTSYFHTETRWKSLQIELARRAARAPTLTDALLGGIGSELSDEIKHGTVGAVALDQSGNLAAATSTGGRTGKMAGRIGDTPTLGAGTWADEAVAVSCTGHGEWFMRSGAAHEISARVRLGGMTLEAACRQVIGELLPKLGGADASGGAIAVDRHGRIAMPFNCEGMYRAAIDADGNRSVAIYRPG</sequence>
<reference evidence="9 10" key="1">
    <citation type="submission" date="2019-02" db="EMBL/GenBank/DDBJ databases">
        <title>Genomic Encyclopedia of Type Strains, Phase IV (KMG-IV): sequencing the most valuable type-strain genomes for metagenomic binning, comparative biology and taxonomic classification.</title>
        <authorList>
            <person name="Goeker M."/>
        </authorList>
    </citation>
    <scope>NUCLEOTIDE SEQUENCE [LARGE SCALE GENOMIC DNA]</scope>
    <source>
        <strain evidence="9 10">DSM 19570</strain>
    </source>
</reference>
<name>A0A4Q7VH29_9BURK</name>
<evidence type="ECO:0000256" key="7">
    <source>
        <dbReference type="PIRSR" id="PIRSR600246-3"/>
    </source>
</evidence>
<keyword evidence="3" id="KW-0068">Autocatalytic cleavage</keyword>
<evidence type="ECO:0000256" key="1">
    <source>
        <dbReference type="ARBA" id="ARBA00022670"/>
    </source>
</evidence>
<evidence type="ECO:0000256" key="2">
    <source>
        <dbReference type="ARBA" id="ARBA00022801"/>
    </source>
</evidence>
<accession>A0A4Q7VH29</accession>
<dbReference type="GO" id="GO:0006508">
    <property type="term" value="P:proteolysis"/>
    <property type="evidence" value="ECO:0007669"/>
    <property type="project" value="UniProtKB-KW"/>
</dbReference>
<evidence type="ECO:0000313" key="10">
    <source>
        <dbReference type="Proteomes" id="UP000293671"/>
    </source>
</evidence>
<feature type="binding site" evidence="6">
    <location>
        <begin position="284"/>
        <end position="287"/>
    </location>
    <ligand>
        <name>substrate</name>
    </ligand>
</feature>
<evidence type="ECO:0000313" key="9">
    <source>
        <dbReference type="EMBL" id="RZT95376.1"/>
    </source>
</evidence>
<feature type="region of interest" description="Disordered" evidence="8">
    <location>
        <begin position="1"/>
        <end position="47"/>
    </location>
</feature>